<reference evidence="1 2" key="1">
    <citation type="journal article" date="2019" name="Sci. Rep.">
        <title>Orb-weaving spider Araneus ventricosus genome elucidates the spidroin gene catalogue.</title>
        <authorList>
            <person name="Kono N."/>
            <person name="Nakamura H."/>
            <person name="Ohtoshi R."/>
            <person name="Moran D.A.P."/>
            <person name="Shinohara A."/>
            <person name="Yoshida Y."/>
            <person name="Fujiwara M."/>
            <person name="Mori M."/>
            <person name="Tomita M."/>
            <person name="Arakawa K."/>
        </authorList>
    </citation>
    <scope>NUCLEOTIDE SEQUENCE [LARGE SCALE GENOMIC DNA]</scope>
</reference>
<accession>A0A4Y2V923</accession>
<comment type="caution">
    <text evidence="1">The sequence shown here is derived from an EMBL/GenBank/DDBJ whole genome shotgun (WGS) entry which is preliminary data.</text>
</comment>
<evidence type="ECO:0000313" key="1">
    <source>
        <dbReference type="EMBL" id="GBO20227.1"/>
    </source>
</evidence>
<sequence length="143" mass="16533">MNYFYLHHFYSNSITSQAISKESLVKPTIQLVLVNNSEIYLYPQHQLNLTILSYLAKKLVIITTQMMYRRSFQNETNPLQNYGSISASESESAIRNPRIQSESTRSRIRSKIHHESDSWIHSFFVGIGSGRLLRLRILGIVTV</sequence>
<name>A0A4Y2V923_ARAVE</name>
<organism evidence="1 2">
    <name type="scientific">Araneus ventricosus</name>
    <name type="common">Orbweaver spider</name>
    <name type="synonym">Epeira ventricosa</name>
    <dbReference type="NCBI Taxonomy" id="182803"/>
    <lineage>
        <taxon>Eukaryota</taxon>
        <taxon>Metazoa</taxon>
        <taxon>Ecdysozoa</taxon>
        <taxon>Arthropoda</taxon>
        <taxon>Chelicerata</taxon>
        <taxon>Arachnida</taxon>
        <taxon>Araneae</taxon>
        <taxon>Araneomorphae</taxon>
        <taxon>Entelegynae</taxon>
        <taxon>Araneoidea</taxon>
        <taxon>Araneidae</taxon>
        <taxon>Araneus</taxon>
    </lineage>
</organism>
<keyword evidence="2" id="KW-1185">Reference proteome</keyword>
<gene>
    <name evidence="1" type="ORF">AVEN_225427_1</name>
</gene>
<dbReference type="Proteomes" id="UP000499080">
    <property type="component" value="Unassembled WGS sequence"/>
</dbReference>
<proteinExistence type="predicted"/>
<dbReference type="EMBL" id="BGPR01043615">
    <property type="protein sequence ID" value="GBO20227.1"/>
    <property type="molecule type" value="Genomic_DNA"/>
</dbReference>
<evidence type="ECO:0000313" key="2">
    <source>
        <dbReference type="Proteomes" id="UP000499080"/>
    </source>
</evidence>
<protein>
    <submittedName>
        <fullName evidence="1">Uncharacterized protein</fullName>
    </submittedName>
</protein>
<dbReference type="AlphaFoldDB" id="A0A4Y2V923"/>